<dbReference type="Proteomes" id="UP000322634">
    <property type="component" value="Unassembled WGS sequence"/>
</dbReference>
<organism evidence="3 4">
    <name type="scientific">Actinomadura syzygii</name>
    <dbReference type="NCBI Taxonomy" id="1427538"/>
    <lineage>
        <taxon>Bacteria</taxon>
        <taxon>Bacillati</taxon>
        <taxon>Actinomycetota</taxon>
        <taxon>Actinomycetes</taxon>
        <taxon>Streptosporangiales</taxon>
        <taxon>Thermomonosporaceae</taxon>
        <taxon>Actinomadura</taxon>
    </lineage>
</organism>
<feature type="region of interest" description="Disordered" evidence="1">
    <location>
        <begin position="127"/>
        <end position="150"/>
    </location>
</feature>
<reference evidence="3 4" key="1">
    <citation type="submission" date="2019-08" db="EMBL/GenBank/DDBJ databases">
        <title>Actinomadura sp. nov. CYP1-5 isolated from mountain soil.</title>
        <authorList>
            <person name="Songsumanus A."/>
            <person name="Kuncharoen N."/>
            <person name="Kudo T."/>
            <person name="Yuki M."/>
            <person name="Igarashi Y."/>
            <person name="Tanasupawat S."/>
        </authorList>
    </citation>
    <scope>NUCLEOTIDE SEQUENCE [LARGE SCALE GENOMIC DNA]</scope>
    <source>
        <strain evidence="3 4">GKU157</strain>
    </source>
</reference>
<dbReference type="Pfam" id="PF19809">
    <property type="entry name" value="DUF6292"/>
    <property type="match status" value="1"/>
</dbReference>
<name>A0A5D0TRV0_9ACTN</name>
<proteinExistence type="predicted"/>
<comment type="caution">
    <text evidence="3">The sequence shown here is derived from an EMBL/GenBank/DDBJ whole genome shotgun (WGS) entry which is preliminary data.</text>
</comment>
<evidence type="ECO:0000259" key="2">
    <source>
        <dbReference type="Pfam" id="PF19809"/>
    </source>
</evidence>
<gene>
    <name evidence="3" type="ORF">FXF65_37365</name>
</gene>
<evidence type="ECO:0000313" key="4">
    <source>
        <dbReference type="Proteomes" id="UP000322634"/>
    </source>
</evidence>
<evidence type="ECO:0000256" key="1">
    <source>
        <dbReference type="SAM" id="MobiDB-lite"/>
    </source>
</evidence>
<dbReference type="RefSeq" id="WP_148354838.1">
    <property type="nucleotide sequence ID" value="NZ_JBHSBF010000002.1"/>
</dbReference>
<evidence type="ECO:0000313" key="3">
    <source>
        <dbReference type="EMBL" id="TYC08567.1"/>
    </source>
</evidence>
<dbReference type="EMBL" id="VSFF01000016">
    <property type="protein sequence ID" value="TYC08567.1"/>
    <property type="molecule type" value="Genomic_DNA"/>
</dbReference>
<keyword evidence="4" id="KW-1185">Reference proteome</keyword>
<dbReference type="InterPro" id="IPR046259">
    <property type="entry name" value="DUF6292"/>
</dbReference>
<protein>
    <recommendedName>
        <fullName evidence="2">DUF6292 domain-containing protein</fullName>
    </recommendedName>
</protein>
<sequence length="272" mass="29643">MIAEREAKIREYLAYAAAGNDTPGDVYARELLAELDAARDALRLAEADGDSARRDLTGAYTVLIGVMPGNRPPSTTAAAEKAAKMIRDHVAERERIVADERRRRATHVRQIEAERDTARPALAAAIDPCTAPPSRAPVVEDEPPEKGPEEYTPLTTYLDAVIDALMAAGLGVRDNLSDEHGPLLLIDLDPVSAVRQPVMDWTPAAGWRIAMKHRGRIRPSTIRYLAAGPVPSPTEVAGRARSWLNSPHALTRALPKYDTSHWMDAALAQAIR</sequence>
<accession>A0A5D0TRV0</accession>
<feature type="domain" description="DUF6292" evidence="2">
    <location>
        <begin position="157"/>
        <end position="241"/>
    </location>
</feature>
<dbReference type="AlphaFoldDB" id="A0A5D0TRV0"/>